<comment type="caution">
    <text evidence="7">The sequence shown here is derived from an EMBL/GenBank/DDBJ whole genome shotgun (WGS) entry which is preliminary data.</text>
</comment>
<keyword evidence="4 6" id="KW-1133">Transmembrane helix</keyword>
<sequence>MTYNNIMNILRQIAVYGILACGMAFTMMTGGIDLTVGSIAGVSGAVVARLMVESSVPLLLAMLAGILIGAALGLICGTTIAYTGIPPFIMTLGFQITLRGVCYLITEGKPIGNLPENLLFLGLESIAGIPVPIFFLAGTFVVVGIILSRTSFGRSVYAVGGNYQAAHHSGINAKRVIMFSYMISGICSALAGIILAARNASAQPTGGNTFETEAIAACAMGGVSFSGGTGAVPGIFFGALLMGIINNSMNLMYIDSYWQQVVKGLIIVGSVLYSIYNSKTK</sequence>
<keyword evidence="5 6" id="KW-0472">Membrane</keyword>
<dbReference type="Pfam" id="PF02653">
    <property type="entry name" value="BPD_transp_2"/>
    <property type="match status" value="1"/>
</dbReference>
<reference evidence="7 8" key="1">
    <citation type="submission" date="2021-10" db="EMBL/GenBank/DDBJ databases">
        <title>Anaerobic single-cell dispensing facilitates the cultivation of human gut bacteria.</title>
        <authorList>
            <person name="Afrizal A."/>
        </authorList>
    </citation>
    <scope>NUCLEOTIDE SEQUENCE [LARGE SCALE GENOMIC DNA]</scope>
    <source>
        <strain evidence="7 8">CLA-AA-H276</strain>
    </source>
</reference>
<dbReference type="CDD" id="cd06579">
    <property type="entry name" value="TM_PBP1_transp_AraH_like"/>
    <property type="match status" value="1"/>
</dbReference>
<evidence type="ECO:0000313" key="7">
    <source>
        <dbReference type="EMBL" id="MCC2126343.1"/>
    </source>
</evidence>
<dbReference type="AlphaFoldDB" id="A0AAE3A8F7"/>
<feature type="transmembrane region" description="Helical" evidence="6">
    <location>
        <begin position="9"/>
        <end position="28"/>
    </location>
</feature>
<feature type="transmembrane region" description="Helical" evidence="6">
    <location>
        <begin position="59"/>
        <end position="82"/>
    </location>
</feature>
<gene>
    <name evidence="7" type="ORF">LKD36_09125</name>
</gene>
<evidence type="ECO:0000256" key="4">
    <source>
        <dbReference type="ARBA" id="ARBA00022989"/>
    </source>
</evidence>
<keyword evidence="3 6" id="KW-0812">Transmembrane</keyword>
<evidence type="ECO:0000256" key="1">
    <source>
        <dbReference type="ARBA" id="ARBA00004651"/>
    </source>
</evidence>
<feature type="transmembrane region" description="Helical" evidence="6">
    <location>
        <begin position="118"/>
        <end position="147"/>
    </location>
</feature>
<dbReference type="GO" id="GO:0022857">
    <property type="term" value="F:transmembrane transporter activity"/>
    <property type="evidence" value="ECO:0007669"/>
    <property type="project" value="InterPro"/>
</dbReference>
<dbReference type="GO" id="GO:0005886">
    <property type="term" value="C:plasma membrane"/>
    <property type="evidence" value="ECO:0007669"/>
    <property type="project" value="UniProtKB-SubCell"/>
</dbReference>
<dbReference type="InterPro" id="IPR001851">
    <property type="entry name" value="ABC_transp_permease"/>
</dbReference>
<organism evidence="7 8">
    <name type="scientific">Hominiventricola filiformis</name>
    <dbReference type="NCBI Taxonomy" id="2885352"/>
    <lineage>
        <taxon>Bacteria</taxon>
        <taxon>Bacillati</taxon>
        <taxon>Bacillota</taxon>
        <taxon>Clostridia</taxon>
        <taxon>Lachnospirales</taxon>
        <taxon>Lachnospiraceae</taxon>
        <taxon>Hominiventricola</taxon>
    </lineage>
</organism>
<proteinExistence type="predicted"/>
<evidence type="ECO:0000256" key="3">
    <source>
        <dbReference type="ARBA" id="ARBA00022692"/>
    </source>
</evidence>
<feature type="transmembrane region" description="Helical" evidence="6">
    <location>
        <begin position="176"/>
        <end position="197"/>
    </location>
</feature>
<keyword evidence="8" id="KW-1185">Reference proteome</keyword>
<evidence type="ECO:0000256" key="6">
    <source>
        <dbReference type="SAM" id="Phobius"/>
    </source>
</evidence>
<comment type="subcellular location">
    <subcellularLocation>
        <location evidence="1">Cell membrane</location>
        <topology evidence="1">Multi-pass membrane protein</topology>
    </subcellularLocation>
</comment>
<evidence type="ECO:0000313" key="8">
    <source>
        <dbReference type="Proteomes" id="UP001198220"/>
    </source>
</evidence>
<evidence type="ECO:0000256" key="2">
    <source>
        <dbReference type="ARBA" id="ARBA00022475"/>
    </source>
</evidence>
<name>A0AAE3A8F7_9FIRM</name>
<feature type="transmembrane region" description="Helical" evidence="6">
    <location>
        <begin position="218"/>
        <end position="245"/>
    </location>
</feature>
<dbReference type="Proteomes" id="UP001198220">
    <property type="component" value="Unassembled WGS sequence"/>
</dbReference>
<dbReference type="EMBL" id="JAJEPS010000007">
    <property type="protein sequence ID" value="MCC2126343.1"/>
    <property type="molecule type" value="Genomic_DNA"/>
</dbReference>
<dbReference type="RefSeq" id="WP_308459443.1">
    <property type="nucleotide sequence ID" value="NZ_JAJEPS010000007.1"/>
</dbReference>
<dbReference type="PANTHER" id="PTHR32196">
    <property type="entry name" value="ABC TRANSPORTER PERMEASE PROTEIN YPHD-RELATED-RELATED"/>
    <property type="match status" value="1"/>
</dbReference>
<evidence type="ECO:0000256" key="5">
    <source>
        <dbReference type="ARBA" id="ARBA00023136"/>
    </source>
</evidence>
<protein>
    <submittedName>
        <fullName evidence="7">ABC transporter permease</fullName>
    </submittedName>
</protein>
<accession>A0AAE3A8F7</accession>
<keyword evidence="2" id="KW-1003">Cell membrane</keyword>
<feature type="transmembrane region" description="Helical" evidence="6">
    <location>
        <begin position="88"/>
        <end position="106"/>
    </location>
</feature>